<evidence type="ECO:0000256" key="1">
    <source>
        <dbReference type="SAM" id="MobiDB-lite"/>
    </source>
</evidence>
<gene>
    <name evidence="2" type="ORF">BRPE64_BCDS00700</name>
</gene>
<dbReference type="STRING" id="758793.BRPE64_BCDS00700"/>
<dbReference type="EMBL" id="AP013059">
    <property type="protein sequence ID" value="BAN24731.1"/>
    <property type="molecule type" value="Genomic_DNA"/>
</dbReference>
<protein>
    <recommendedName>
        <fullName evidence="4">General stress protein 17M-like domain-containing protein</fullName>
    </recommendedName>
</protein>
<name>R4WZ94_9BURK</name>
<sequence>MRHTVIGVFDTYSQAEDARSALITAGFPRADIELQANPKRDDAAAPSDMPDAVTHQEPGMLASIERFFSMLFGGRDQPPEVAHYSEAVRRGAILVAVDTPSVEQADIARATLSDQGAIDIDERAASWSTLEHGSAAMSASAVDERDHSVLDELGLGRGSAVPGRDPVNDPNVTAPRARAYPRADLGDPAAEPLLDPLADPLGDPLTRRDAEALQPRDYISDPADDPLLGRSMQSQTQSQSMQSQSLESQSMRSETERAARDPLAGRDPLTGRDPLATTGIDPLSADSLSERDALSGHDPLRTTGAVPPMQHQREPLPGVRTDTASDWRAVEPLSPLDEPAARGMGASPDPVIASAGTQAAGPVGPGPAVGVGPQTVPNEYMEYEEDFRADYDSKYSATGEPYEDYQGAYRYGAMLGNDDRFRSRAWDDQMEYEMQRDWESRHPEGDTWERFKAAVRHGWDRVTGHHHV</sequence>
<keyword evidence="3" id="KW-1185">Reference proteome</keyword>
<reference evidence="2 3" key="2">
    <citation type="journal article" date="2018" name="Int. J. Syst. Evol. Microbiol.">
        <title>Burkholderia insecticola sp. nov., a gut symbiotic bacterium of the bean bug Riptortus pedestris.</title>
        <authorList>
            <person name="Takeshita K."/>
            <person name="Tamaki H."/>
            <person name="Ohbayashi T."/>
            <person name="Meng X.-Y."/>
            <person name="Sone T."/>
            <person name="Mitani Y."/>
            <person name="Peeters C."/>
            <person name="Kikuchi Y."/>
            <person name="Vandamme P."/>
        </authorList>
    </citation>
    <scope>NUCLEOTIDE SEQUENCE [LARGE SCALE GENOMIC DNA]</scope>
    <source>
        <strain evidence="2">RPE64</strain>
    </source>
</reference>
<dbReference type="AlphaFoldDB" id="R4WZ94"/>
<feature type="compositionally biased region" description="Basic and acidic residues" evidence="1">
    <location>
        <begin position="253"/>
        <end position="264"/>
    </location>
</feature>
<proteinExistence type="predicted"/>
<feature type="region of interest" description="Disordered" evidence="1">
    <location>
        <begin position="154"/>
        <end position="320"/>
    </location>
</feature>
<evidence type="ECO:0000313" key="3">
    <source>
        <dbReference type="Proteomes" id="UP000013966"/>
    </source>
</evidence>
<dbReference type="Proteomes" id="UP000013966">
    <property type="component" value="Chromosome 2"/>
</dbReference>
<feature type="compositionally biased region" description="Basic and acidic residues" evidence="1">
    <location>
        <begin position="288"/>
        <end position="300"/>
    </location>
</feature>
<dbReference type="KEGG" id="buo:BRPE64_BCDS00700"/>
<dbReference type="HOGENOM" id="CLU_701454_0_0_4"/>
<feature type="compositionally biased region" description="Low complexity" evidence="1">
    <location>
        <begin position="231"/>
        <end position="252"/>
    </location>
</feature>
<evidence type="ECO:0000313" key="2">
    <source>
        <dbReference type="EMBL" id="BAN24731.1"/>
    </source>
</evidence>
<evidence type="ECO:0008006" key="4">
    <source>
        <dbReference type="Google" id="ProtNLM"/>
    </source>
</evidence>
<dbReference type="PATRIC" id="fig|758793.3.peg.2981"/>
<dbReference type="OrthoDB" id="581516at2"/>
<dbReference type="RefSeq" id="WP_016354162.1">
    <property type="nucleotide sequence ID" value="NC_021294.1"/>
</dbReference>
<feature type="compositionally biased region" description="Low complexity" evidence="1">
    <location>
        <begin position="186"/>
        <end position="204"/>
    </location>
</feature>
<reference evidence="2 3" key="1">
    <citation type="journal article" date="2013" name="Genome Announc.">
        <title>Complete Genome Sequence of Burkholderia sp. Strain RPE64, Bacterial Symbiont of the Bean Bug Riptortus pedestris.</title>
        <authorList>
            <person name="Shibata T.F."/>
            <person name="Maeda T."/>
            <person name="Nikoh N."/>
            <person name="Yamaguchi K."/>
            <person name="Oshima K."/>
            <person name="Hattori M."/>
            <person name="Nishiyama T."/>
            <person name="Hasebe M."/>
            <person name="Fukatsu T."/>
            <person name="Kikuchi Y."/>
            <person name="Shigenobu S."/>
        </authorList>
    </citation>
    <scope>NUCLEOTIDE SEQUENCE [LARGE SCALE GENOMIC DNA]</scope>
</reference>
<organism evidence="2 3">
    <name type="scientific">Caballeronia insecticola</name>
    <dbReference type="NCBI Taxonomy" id="758793"/>
    <lineage>
        <taxon>Bacteria</taxon>
        <taxon>Pseudomonadati</taxon>
        <taxon>Pseudomonadota</taxon>
        <taxon>Betaproteobacteria</taxon>
        <taxon>Burkholderiales</taxon>
        <taxon>Burkholderiaceae</taxon>
        <taxon>Caballeronia</taxon>
    </lineage>
</organism>
<accession>R4WZ94</accession>